<dbReference type="STRING" id="323259.Mhun_1789"/>
<comment type="catalytic activity">
    <reaction evidence="1 8">
        <text>N-(5-phospho-beta-D-ribosyl)anthranilate = 1-(2-carboxyphenylamino)-1-deoxy-D-ribulose 5-phosphate</text>
        <dbReference type="Rhea" id="RHEA:21540"/>
        <dbReference type="ChEBI" id="CHEBI:18277"/>
        <dbReference type="ChEBI" id="CHEBI:58613"/>
        <dbReference type="EC" id="5.3.1.24"/>
    </reaction>
</comment>
<evidence type="ECO:0000256" key="3">
    <source>
        <dbReference type="ARBA" id="ARBA00007571"/>
    </source>
</evidence>
<dbReference type="Proteomes" id="UP000001941">
    <property type="component" value="Chromosome"/>
</dbReference>
<dbReference type="EMBL" id="CP000254">
    <property type="protein sequence ID" value="ABD41510.1"/>
    <property type="molecule type" value="Genomic_DNA"/>
</dbReference>
<proteinExistence type="inferred from homology"/>
<sequence>MGRVCVSHTSSVQDLAQMLTLQPTAIQISHPHTLPTNRPYQVIRVIQPGDPIPKDADAVIVDASMGKGALYDHDYAQSIISMSKIPVILAGGLNPDNVKEAVRLRPYAVDVASGVESSPGIKDARKIMAFVKNAREAYHAA</sequence>
<evidence type="ECO:0000256" key="7">
    <source>
        <dbReference type="ARBA" id="ARBA00023235"/>
    </source>
</evidence>
<dbReference type="EC" id="5.3.1.24" evidence="8"/>
<keyword evidence="5 8" id="KW-0822">Tryptophan biosynthesis</keyword>
<keyword evidence="6 8" id="KW-0057">Aromatic amino acid biosynthesis</keyword>
<accession>Q2FKX0</accession>
<reference evidence="11" key="1">
    <citation type="journal article" date="2016" name="Stand. Genomic Sci.">
        <title>Complete genome sequence of Methanospirillum hungatei type strain JF1.</title>
        <authorList>
            <person name="Gunsalus R.P."/>
            <person name="Cook L.E."/>
            <person name="Crable B."/>
            <person name="Rohlin L."/>
            <person name="McDonald E."/>
            <person name="Mouttaki H."/>
            <person name="Sieber J.R."/>
            <person name="Poweleit N."/>
            <person name="Zhou H."/>
            <person name="Lapidus A.L."/>
            <person name="Daligault H.E."/>
            <person name="Land M."/>
            <person name="Gilna P."/>
            <person name="Ivanova N."/>
            <person name="Kyrpides N."/>
            <person name="Culley D.E."/>
            <person name="McInerney M.J."/>
        </authorList>
    </citation>
    <scope>NUCLEOTIDE SEQUENCE [LARGE SCALE GENOMIC DNA]</scope>
    <source>
        <strain evidence="11">ATCC 27890 / DSM 864 / NBRC 100397 / JF-1</strain>
    </source>
</reference>
<dbReference type="InterPro" id="IPR044643">
    <property type="entry name" value="TrpF_fam"/>
</dbReference>
<dbReference type="AlphaFoldDB" id="Q2FKX0"/>
<dbReference type="GO" id="GO:0000162">
    <property type="term" value="P:L-tryptophan biosynthetic process"/>
    <property type="evidence" value="ECO:0007669"/>
    <property type="project" value="UniProtKB-UniRule"/>
</dbReference>
<dbReference type="HOGENOM" id="CLU_1821024_0_0_2"/>
<keyword evidence="11" id="KW-1185">Reference proteome</keyword>
<dbReference type="UniPathway" id="UPA00035">
    <property type="reaction ID" value="UER00042"/>
</dbReference>
<evidence type="ECO:0000256" key="1">
    <source>
        <dbReference type="ARBA" id="ARBA00001164"/>
    </source>
</evidence>
<evidence type="ECO:0000259" key="9">
    <source>
        <dbReference type="Pfam" id="PF00697"/>
    </source>
</evidence>
<dbReference type="InterPro" id="IPR011060">
    <property type="entry name" value="RibuloseP-bd_barrel"/>
</dbReference>
<organism evidence="10 11">
    <name type="scientific">Methanospirillum hungatei JF-1 (strain ATCC 27890 / DSM 864 / NBRC 100397 / JF-1)</name>
    <dbReference type="NCBI Taxonomy" id="323259"/>
    <lineage>
        <taxon>Archaea</taxon>
        <taxon>Methanobacteriati</taxon>
        <taxon>Methanobacteriota</taxon>
        <taxon>Stenosarchaea group</taxon>
        <taxon>Methanomicrobia</taxon>
        <taxon>Methanomicrobiales</taxon>
        <taxon>Methanospirillaceae</taxon>
        <taxon>Methanospirillum</taxon>
    </lineage>
</organism>
<dbReference type="InterPro" id="IPR013785">
    <property type="entry name" value="Aldolase_TIM"/>
</dbReference>
<dbReference type="EnsemblBacteria" id="ABD41510">
    <property type="protein sequence ID" value="ABD41510"/>
    <property type="gene ID" value="Mhun_1789"/>
</dbReference>
<evidence type="ECO:0000256" key="6">
    <source>
        <dbReference type="ARBA" id="ARBA00023141"/>
    </source>
</evidence>
<keyword evidence="4 8" id="KW-0028">Amino-acid biosynthesis</keyword>
<dbReference type="Pfam" id="PF00697">
    <property type="entry name" value="PRAI"/>
    <property type="match status" value="1"/>
</dbReference>
<name>Q2FKX0_METHJ</name>
<protein>
    <recommendedName>
        <fullName evidence="8">N-(5'-phosphoribosyl)anthranilate isomerase</fullName>
        <shortName evidence="8">PRAI</shortName>
        <ecNumber evidence="8">5.3.1.24</ecNumber>
    </recommendedName>
</protein>
<gene>
    <name evidence="8" type="primary">trpF</name>
    <name evidence="10" type="ordered locus">Mhun_1789</name>
</gene>
<evidence type="ECO:0000256" key="8">
    <source>
        <dbReference type="HAMAP-Rule" id="MF_00135"/>
    </source>
</evidence>
<dbReference type="SUPFAM" id="SSF51366">
    <property type="entry name" value="Ribulose-phoshate binding barrel"/>
    <property type="match status" value="1"/>
</dbReference>
<evidence type="ECO:0000313" key="11">
    <source>
        <dbReference type="Proteomes" id="UP000001941"/>
    </source>
</evidence>
<evidence type="ECO:0000256" key="4">
    <source>
        <dbReference type="ARBA" id="ARBA00022605"/>
    </source>
</evidence>
<dbReference type="InterPro" id="IPR001240">
    <property type="entry name" value="PRAI_dom"/>
</dbReference>
<dbReference type="InParanoid" id="Q2FKX0"/>
<dbReference type="GO" id="GO:0004640">
    <property type="term" value="F:phosphoribosylanthranilate isomerase activity"/>
    <property type="evidence" value="ECO:0007669"/>
    <property type="project" value="UniProtKB-UniRule"/>
</dbReference>
<dbReference type="PANTHER" id="PTHR42894">
    <property type="entry name" value="N-(5'-PHOSPHORIBOSYL)ANTHRANILATE ISOMERASE"/>
    <property type="match status" value="1"/>
</dbReference>
<evidence type="ECO:0000256" key="2">
    <source>
        <dbReference type="ARBA" id="ARBA00004664"/>
    </source>
</evidence>
<dbReference type="PANTHER" id="PTHR42894:SF1">
    <property type="entry name" value="N-(5'-PHOSPHORIBOSYL)ANTHRANILATE ISOMERASE"/>
    <property type="match status" value="1"/>
</dbReference>
<evidence type="ECO:0000313" key="10">
    <source>
        <dbReference type="EMBL" id="ABD41510.1"/>
    </source>
</evidence>
<comment type="similarity">
    <text evidence="3 8">Belongs to the TrpF family.</text>
</comment>
<comment type="pathway">
    <text evidence="2 8">Amino-acid biosynthesis; L-tryptophan biosynthesis; L-tryptophan from chorismate: step 3/5.</text>
</comment>
<dbReference type="HAMAP" id="MF_00135">
    <property type="entry name" value="PRAI"/>
    <property type="match status" value="1"/>
</dbReference>
<dbReference type="KEGG" id="mhu:Mhun_1789"/>
<keyword evidence="7 8" id="KW-0413">Isomerase</keyword>
<evidence type="ECO:0000256" key="5">
    <source>
        <dbReference type="ARBA" id="ARBA00022822"/>
    </source>
</evidence>
<dbReference type="CDD" id="cd00405">
    <property type="entry name" value="PRAI"/>
    <property type="match status" value="1"/>
</dbReference>
<feature type="domain" description="N-(5'phosphoribosyl) anthranilate isomerase (PRAI)" evidence="9">
    <location>
        <begin position="55"/>
        <end position="133"/>
    </location>
</feature>
<dbReference type="eggNOG" id="arCOG01983">
    <property type="taxonomic scope" value="Archaea"/>
</dbReference>
<dbReference type="Gene3D" id="3.20.20.70">
    <property type="entry name" value="Aldolase class I"/>
    <property type="match status" value="1"/>
</dbReference>